<reference evidence="1 2" key="1">
    <citation type="submission" date="2016-05" db="EMBL/GenBank/DDBJ databases">
        <title>Complete genome sequence of Rathayibacter tritici NCPPB 1953.</title>
        <authorList>
            <person name="Park J."/>
            <person name="Lee H.-H."/>
            <person name="Lee S.-W."/>
            <person name="Seo Y.-S."/>
        </authorList>
    </citation>
    <scope>NUCLEOTIDE SEQUENCE [LARGE SCALE GENOMIC DNA]</scope>
    <source>
        <strain evidence="1 2">NCPPB 1953</strain>
    </source>
</reference>
<dbReference type="Proteomes" id="UP000077071">
    <property type="component" value="Chromosome"/>
</dbReference>
<organism evidence="1 2">
    <name type="scientific">Rathayibacter tritici</name>
    <dbReference type="NCBI Taxonomy" id="33888"/>
    <lineage>
        <taxon>Bacteria</taxon>
        <taxon>Bacillati</taxon>
        <taxon>Actinomycetota</taxon>
        <taxon>Actinomycetes</taxon>
        <taxon>Micrococcales</taxon>
        <taxon>Microbacteriaceae</taxon>
        <taxon>Rathayibacter</taxon>
    </lineage>
</organism>
<dbReference type="InterPro" id="IPR037143">
    <property type="entry name" value="4-PPantetheinyl_Trfase_dom_sf"/>
</dbReference>
<evidence type="ECO:0008006" key="3">
    <source>
        <dbReference type="Google" id="ProtNLM"/>
    </source>
</evidence>
<dbReference type="STRING" id="33888.A6122_0065"/>
<dbReference type="KEGG" id="rtn:A6122_0065"/>
<name>A0A160KPY0_9MICO</name>
<evidence type="ECO:0000313" key="1">
    <source>
        <dbReference type="EMBL" id="AND15234.1"/>
    </source>
</evidence>
<proteinExistence type="predicted"/>
<evidence type="ECO:0000313" key="2">
    <source>
        <dbReference type="Proteomes" id="UP000077071"/>
    </source>
</evidence>
<gene>
    <name evidence="1" type="ORF">A6122_0065</name>
</gene>
<protein>
    <recommendedName>
        <fullName evidence="3">4'-phosphopantetheinyl transferase domain-containing protein</fullName>
    </recommendedName>
</protein>
<dbReference type="PATRIC" id="fig|33888.3.peg.74"/>
<dbReference type="Gene3D" id="3.90.470.20">
    <property type="entry name" value="4'-phosphopantetheinyl transferase domain"/>
    <property type="match status" value="1"/>
</dbReference>
<dbReference type="AlphaFoldDB" id="A0A160KPY0"/>
<sequence>MTRTSAEGVIIDTFPVVRHATEVRSLLRPEDLQHTARMAERRARQSVTAVARLRELVAREHGERAAADTITRTCDGCGAAHGRPRFAHVPVDFSLSHSADRVAIALTPHGTVGIDIEALLPRRPLRLLPGTAVASEDTLTGLYRRWTQREALLKTGRNHTDARILRTFTIENRYLVSVAHSRTTQLHHPHDRRMTP</sequence>
<dbReference type="SUPFAM" id="SSF56214">
    <property type="entry name" value="4'-phosphopantetheinyl transferase"/>
    <property type="match status" value="1"/>
</dbReference>
<dbReference type="EMBL" id="CP015515">
    <property type="protein sequence ID" value="AND15234.1"/>
    <property type="molecule type" value="Genomic_DNA"/>
</dbReference>
<accession>A0A160KPY0</accession>
<keyword evidence="2" id="KW-1185">Reference proteome</keyword>
<dbReference type="GO" id="GO:0008897">
    <property type="term" value="F:holo-[acyl-carrier-protein] synthase activity"/>
    <property type="evidence" value="ECO:0007669"/>
    <property type="project" value="InterPro"/>
</dbReference>
<dbReference type="GO" id="GO:0000287">
    <property type="term" value="F:magnesium ion binding"/>
    <property type="evidence" value="ECO:0007669"/>
    <property type="project" value="InterPro"/>
</dbReference>